<dbReference type="HOGENOM" id="CLU_009273_0_1_4"/>
<dbReference type="InterPro" id="IPR050105">
    <property type="entry name" value="MoCo_biosynth_MoaA/MoaC"/>
</dbReference>
<dbReference type="GO" id="GO:0061799">
    <property type="term" value="F:cyclic pyranopterin monophosphate synthase activity"/>
    <property type="evidence" value="ECO:0007669"/>
    <property type="project" value="TreeGrafter"/>
</dbReference>
<dbReference type="InterPro" id="IPR058240">
    <property type="entry name" value="rSAM_sf"/>
</dbReference>
<evidence type="ECO:0000256" key="10">
    <source>
        <dbReference type="ARBA" id="ARBA00023239"/>
    </source>
</evidence>
<dbReference type="InterPro" id="IPR013785">
    <property type="entry name" value="Aldolase_TIM"/>
</dbReference>
<keyword evidence="5 12" id="KW-0547">Nucleotide-binding</keyword>
<evidence type="ECO:0000256" key="6">
    <source>
        <dbReference type="ARBA" id="ARBA00023004"/>
    </source>
</evidence>
<dbReference type="Gene3D" id="3.20.20.70">
    <property type="entry name" value="Aldolase class I"/>
    <property type="match status" value="1"/>
</dbReference>
<dbReference type="InterPro" id="IPR040064">
    <property type="entry name" value="MoaA-like"/>
</dbReference>
<dbReference type="Proteomes" id="UP000001625">
    <property type="component" value="Chromosome"/>
</dbReference>
<dbReference type="GO" id="GO:1904047">
    <property type="term" value="F:S-adenosyl-L-methionine binding"/>
    <property type="evidence" value="ECO:0007669"/>
    <property type="project" value="UniProtKB-UniRule"/>
</dbReference>
<evidence type="ECO:0000256" key="9">
    <source>
        <dbReference type="ARBA" id="ARBA00023150"/>
    </source>
</evidence>
<feature type="binding site" evidence="12">
    <location>
        <position position="103"/>
    </location>
    <ligand>
        <name>S-adenosyl-L-methionine</name>
        <dbReference type="ChEBI" id="CHEBI:59789"/>
    </ligand>
</feature>
<dbReference type="SFLD" id="SFLDG01386">
    <property type="entry name" value="main_SPASM_domain-containing"/>
    <property type="match status" value="1"/>
</dbReference>
<dbReference type="SFLD" id="SFLDG01067">
    <property type="entry name" value="SPASM/twitch_domain_containing"/>
    <property type="match status" value="1"/>
</dbReference>
<keyword evidence="7 12" id="KW-0411">Iron-sulfur</keyword>
<dbReference type="InterPro" id="IPR013483">
    <property type="entry name" value="MoaA"/>
</dbReference>
<keyword evidence="3 12" id="KW-0949">S-adenosyl-L-methionine</keyword>
<dbReference type="OrthoDB" id="9763993at2"/>
<dbReference type="InterPro" id="IPR000385">
    <property type="entry name" value="MoaA_NifB_PqqE_Fe-S-bd_CS"/>
</dbReference>
<feature type="binding site" evidence="12">
    <location>
        <position position="297"/>
    </location>
    <ligand>
        <name>[4Fe-4S] cluster</name>
        <dbReference type="ChEBI" id="CHEBI:49883"/>
        <label>2</label>
        <note>4Fe-4S-substrate</note>
    </ligand>
</feature>
<dbReference type="InterPro" id="IPR010505">
    <property type="entry name" value="MoaA_twitch"/>
</dbReference>
<dbReference type="STRING" id="580332.Slit_2670"/>
<evidence type="ECO:0000256" key="3">
    <source>
        <dbReference type="ARBA" id="ARBA00022691"/>
    </source>
</evidence>
<dbReference type="PROSITE" id="PS01305">
    <property type="entry name" value="MOAA_NIFB_PQQE"/>
    <property type="match status" value="1"/>
</dbReference>
<evidence type="ECO:0000313" key="14">
    <source>
        <dbReference type="EMBL" id="ADE12895.1"/>
    </source>
</evidence>
<feature type="binding site" evidence="12">
    <location>
        <position position="134"/>
    </location>
    <ligand>
        <name>GTP</name>
        <dbReference type="ChEBI" id="CHEBI:37565"/>
    </ligand>
</feature>
<keyword evidence="15" id="KW-1185">Reference proteome</keyword>
<dbReference type="KEGG" id="slt:Slit_2670"/>
<dbReference type="Pfam" id="PF04055">
    <property type="entry name" value="Radical_SAM"/>
    <property type="match status" value="1"/>
</dbReference>
<evidence type="ECO:0000256" key="12">
    <source>
        <dbReference type="HAMAP-Rule" id="MF_01225"/>
    </source>
</evidence>
<dbReference type="HAMAP" id="MF_01225_B">
    <property type="entry name" value="MoaA_B"/>
    <property type="match status" value="1"/>
</dbReference>
<evidence type="ECO:0000313" key="15">
    <source>
        <dbReference type="Proteomes" id="UP000001625"/>
    </source>
</evidence>
<comment type="subunit">
    <text evidence="12">Monomer and homodimer.</text>
</comment>
<dbReference type="Pfam" id="PF06463">
    <property type="entry name" value="Mob_synth_C"/>
    <property type="match status" value="1"/>
</dbReference>
<dbReference type="PROSITE" id="PS51918">
    <property type="entry name" value="RADICAL_SAM"/>
    <property type="match status" value="1"/>
</dbReference>
<feature type="domain" description="Radical SAM core" evidence="13">
    <location>
        <begin position="36"/>
        <end position="263"/>
    </location>
</feature>
<dbReference type="InterPro" id="IPR007197">
    <property type="entry name" value="rSAM"/>
</dbReference>
<feature type="binding site" evidence="12">
    <location>
        <position position="59"/>
    </location>
    <ligand>
        <name>[4Fe-4S] cluster</name>
        <dbReference type="ChEBI" id="CHEBI:49883"/>
        <label>1</label>
        <note>4Fe-4S-S-AdoMet</note>
    </ligand>
</feature>
<dbReference type="CDD" id="cd01335">
    <property type="entry name" value="Radical_SAM"/>
    <property type="match status" value="1"/>
</dbReference>
<dbReference type="UniPathway" id="UPA00344"/>
<dbReference type="GO" id="GO:0046872">
    <property type="term" value="F:metal ion binding"/>
    <property type="evidence" value="ECO:0007669"/>
    <property type="project" value="UniProtKB-KW"/>
</dbReference>
<sequence>MSNRIIRIVTVGRQPALLDDRAMNDARDHSSTSLDSLQRPLRDLRISVTDRCNLRCTYCMPREIFDESHTFLPRAELLTFEEIERVVRQFIKLGVKKIRLTGGEPLLRRGIERLIEKLAGLQTLTGEPLEIALTTNAVLLARKAKDLKTAGLSRVTVSLDSLSDATFRRMSDTDVAVGVVLEGIEAAQAAGLGQLKINMVVKRGVNEHEIVPMAAHFRHAGIVLRYIEFMDVGCTNGWRMDDVVPAQEILDRLVQAYPLEQIDPAYSGEVAERWRYADGGGEIGVIASVTQAFCQECTRARLSTDGKLYTCLFANEGLDLRTPLRRGAGDRVLADLIADRWGRRTDRYSLLRHEATGHVGKVEMSYIGG</sequence>
<comment type="similarity">
    <text evidence="12">Belongs to the radical SAM superfamily. MoaA family.</text>
</comment>
<evidence type="ECO:0000256" key="11">
    <source>
        <dbReference type="ARBA" id="ARBA00048697"/>
    </source>
</evidence>
<dbReference type="NCBIfam" id="TIGR02666">
    <property type="entry name" value="moaA"/>
    <property type="match status" value="1"/>
</dbReference>
<evidence type="ECO:0000256" key="2">
    <source>
        <dbReference type="ARBA" id="ARBA00022485"/>
    </source>
</evidence>
<evidence type="ECO:0000256" key="4">
    <source>
        <dbReference type="ARBA" id="ARBA00022723"/>
    </source>
</evidence>
<comment type="function">
    <text evidence="12">Catalyzes the cyclization of GTP to (8S)-3',8-cyclo-7,8-dihydroguanosine 5'-triphosphate.</text>
</comment>
<feature type="binding site" evidence="12">
    <location>
        <position position="99"/>
    </location>
    <ligand>
        <name>GTP</name>
        <dbReference type="ChEBI" id="CHEBI:37565"/>
    </ligand>
</feature>
<dbReference type="GO" id="GO:0005525">
    <property type="term" value="F:GTP binding"/>
    <property type="evidence" value="ECO:0007669"/>
    <property type="project" value="UniProtKB-UniRule"/>
</dbReference>
<comment type="catalytic activity">
    <reaction evidence="11 12">
        <text>GTP + AH2 + S-adenosyl-L-methionine = (8S)-3',8-cyclo-7,8-dihydroguanosine 5'-triphosphate + 5'-deoxyadenosine + L-methionine + A + H(+)</text>
        <dbReference type="Rhea" id="RHEA:49576"/>
        <dbReference type="ChEBI" id="CHEBI:13193"/>
        <dbReference type="ChEBI" id="CHEBI:15378"/>
        <dbReference type="ChEBI" id="CHEBI:17319"/>
        <dbReference type="ChEBI" id="CHEBI:17499"/>
        <dbReference type="ChEBI" id="CHEBI:37565"/>
        <dbReference type="ChEBI" id="CHEBI:57844"/>
        <dbReference type="ChEBI" id="CHEBI:59789"/>
        <dbReference type="ChEBI" id="CHEBI:131766"/>
        <dbReference type="EC" id="4.1.99.22"/>
    </reaction>
</comment>
<dbReference type="CDD" id="cd21117">
    <property type="entry name" value="Twitch_MoaA"/>
    <property type="match status" value="1"/>
</dbReference>
<feature type="binding site" evidence="12">
    <location>
        <position position="52"/>
    </location>
    <ligand>
        <name>[4Fe-4S] cluster</name>
        <dbReference type="ChEBI" id="CHEBI:49883"/>
        <label>1</label>
        <note>4Fe-4S-S-AdoMet</note>
    </ligand>
</feature>
<feature type="binding site" evidence="12">
    <location>
        <position position="196"/>
    </location>
    <ligand>
        <name>GTP</name>
        <dbReference type="ChEBI" id="CHEBI:37565"/>
    </ligand>
</feature>
<evidence type="ECO:0000256" key="5">
    <source>
        <dbReference type="ARBA" id="ARBA00022741"/>
    </source>
</evidence>
<dbReference type="EC" id="4.1.99.22" evidence="1 12"/>
<dbReference type="SFLD" id="SFLDS00029">
    <property type="entry name" value="Radical_SAM"/>
    <property type="match status" value="1"/>
</dbReference>
<feature type="binding site" evidence="12">
    <location>
        <position position="56"/>
    </location>
    <ligand>
        <name>[4Fe-4S] cluster</name>
        <dbReference type="ChEBI" id="CHEBI:49883"/>
        <label>1</label>
        <note>4Fe-4S-S-AdoMet</note>
    </ligand>
</feature>
<feature type="binding site" evidence="12">
    <location>
        <position position="311"/>
    </location>
    <ligand>
        <name>[4Fe-4S] cluster</name>
        <dbReference type="ChEBI" id="CHEBI:49883"/>
        <label>2</label>
        <note>4Fe-4S-substrate</note>
    </ligand>
</feature>
<dbReference type="eggNOG" id="COG2896">
    <property type="taxonomic scope" value="Bacteria"/>
</dbReference>
<dbReference type="GO" id="GO:0061798">
    <property type="term" value="F:GTP 3',8'-cyclase activity"/>
    <property type="evidence" value="ECO:0007669"/>
    <property type="project" value="UniProtKB-UniRule"/>
</dbReference>
<dbReference type="PANTHER" id="PTHR22960:SF0">
    <property type="entry name" value="MOLYBDENUM COFACTOR BIOSYNTHESIS PROTEIN 1"/>
    <property type="match status" value="1"/>
</dbReference>
<dbReference type="SMART" id="SM00729">
    <property type="entry name" value="Elp3"/>
    <property type="match status" value="1"/>
</dbReference>
<evidence type="ECO:0000259" key="13">
    <source>
        <dbReference type="PROSITE" id="PS51918"/>
    </source>
</evidence>
<evidence type="ECO:0000256" key="8">
    <source>
        <dbReference type="ARBA" id="ARBA00023134"/>
    </source>
</evidence>
<keyword evidence="4 12" id="KW-0479">Metal-binding</keyword>
<dbReference type="EMBL" id="CP001965">
    <property type="protein sequence ID" value="ADE12895.1"/>
    <property type="molecule type" value="Genomic_DNA"/>
</dbReference>
<feature type="binding site" evidence="12">
    <location>
        <position position="158"/>
    </location>
    <ligand>
        <name>S-adenosyl-L-methionine</name>
        <dbReference type="ChEBI" id="CHEBI:59789"/>
    </ligand>
</feature>
<feature type="binding site" evidence="12">
    <location>
        <position position="230"/>
    </location>
    <ligand>
        <name>S-adenosyl-L-methionine</name>
        <dbReference type="ChEBI" id="CHEBI:59789"/>
    </ligand>
</feature>
<keyword evidence="10 12" id="KW-0456">Lyase</keyword>
<evidence type="ECO:0000256" key="1">
    <source>
        <dbReference type="ARBA" id="ARBA00012167"/>
    </source>
</evidence>
<feature type="binding site" evidence="12">
    <location>
        <begin position="299"/>
        <end position="301"/>
    </location>
    <ligand>
        <name>GTP</name>
        <dbReference type="ChEBI" id="CHEBI:37565"/>
    </ligand>
</feature>
<proteinExistence type="inferred from homology"/>
<gene>
    <name evidence="12" type="primary">moaA</name>
    <name evidence="14" type="ordered locus">Slit_2670</name>
</gene>
<feature type="binding site" evidence="12">
    <location>
        <position position="45"/>
    </location>
    <ligand>
        <name>GTP</name>
        <dbReference type="ChEBI" id="CHEBI:37565"/>
    </ligand>
</feature>
<reference evidence="14 15" key="1">
    <citation type="submission" date="2010-03" db="EMBL/GenBank/DDBJ databases">
        <title>Complete sequence of Sideroxydans lithotrophicus ES-1.</title>
        <authorList>
            <consortium name="US DOE Joint Genome Institute"/>
            <person name="Lucas S."/>
            <person name="Copeland A."/>
            <person name="Lapidus A."/>
            <person name="Cheng J.-F."/>
            <person name="Bruce D."/>
            <person name="Goodwin L."/>
            <person name="Pitluck S."/>
            <person name="Munk A.C."/>
            <person name="Detter J.C."/>
            <person name="Han C."/>
            <person name="Tapia R."/>
            <person name="Larimer F."/>
            <person name="Land M."/>
            <person name="Hauser L."/>
            <person name="Kyrpides N."/>
            <person name="Ivanova N."/>
            <person name="Emerson D."/>
            <person name="Woyke T."/>
        </authorList>
    </citation>
    <scope>NUCLEOTIDE SEQUENCE [LARGE SCALE GENOMIC DNA]</scope>
    <source>
        <strain evidence="14 15">ES-1</strain>
    </source>
</reference>
<comment type="pathway">
    <text evidence="12">Cofactor biosynthesis; molybdopterin biosynthesis.</text>
</comment>
<keyword evidence="9 12" id="KW-0501">Molybdenum cofactor biosynthesis</keyword>
<feature type="binding site" evidence="12">
    <location>
        <position position="58"/>
    </location>
    <ligand>
        <name>S-adenosyl-L-methionine</name>
        <dbReference type="ChEBI" id="CHEBI:59789"/>
    </ligand>
</feature>
<keyword evidence="2 12" id="KW-0004">4Fe-4S</keyword>
<dbReference type="PANTHER" id="PTHR22960">
    <property type="entry name" value="MOLYBDOPTERIN COFACTOR SYNTHESIS PROTEIN A"/>
    <property type="match status" value="1"/>
</dbReference>
<name>D5CNX4_SIDLE</name>
<protein>
    <recommendedName>
        <fullName evidence="1 12">GTP 3',8-cyclase</fullName>
        <ecNumber evidence="1 12">4.1.99.22</ecNumber>
    </recommendedName>
    <alternativeName>
        <fullName evidence="12">Molybdenum cofactor biosynthesis protein A</fullName>
    </alternativeName>
</protein>
<dbReference type="SFLD" id="SFLDG01383">
    <property type="entry name" value="cyclic_pyranopterin_phosphate"/>
    <property type="match status" value="1"/>
</dbReference>
<feature type="binding site" evidence="12">
    <location>
        <position position="294"/>
    </location>
    <ligand>
        <name>[4Fe-4S] cluster</name>
        <dbReference type="ChEBI" id="CHEBI:49883"/>
        <label>2</label>
        <note>4Fe-4S-substrate</note>
    </ligand>
</feature>
<organism evidence="14 15">
    <name type="scientific">Sideroxydans lithotrophicus (strain ES-1)</name>
    <dbReference type="NCBI Taxonomy" id="580332"/>
    <lineage>
        <taxon>Bacteria</taxon>
        <taxon>Pseudomonadati</taxon>
        <taxon>Pseudomonadota</taxon>
        <taxon>Betaproteobacteria</taxon>
        <taxon>Nitrosomonadales</taxon>
        <taxon>Gallionellaceae</taxon>
        <taxon>Sideroxydans</taxon>
    </lineage>
</organism>
<dbReference type="InterPro" id="IPR006638">
    <property type="entry name" value="Elp3/MiaA/NifB-like_rSAM"/>
</dbReference>
<dbReference type="GO" id="GO:0051539">
    <property type="term" value="F:4 iron, 4 sulfur cluster binding"/>
    <property type="evidence" value="ECO:0007669"/>
    <property type="project" value="UniProtKB-UniRule"/>
</dbReference>
<dbReference type="GO" id="GO:0006777">
    <property type="term" value="P:Mo-molybdopterin cofactor biosynthetic process"/>
    <property type="evidence" value="ECO:0007669"/>
    <property type="project" value="UniProtKB-UniRule"/>
</dbReference>
<keyword evidence="6 12" id="KW-0408">Iron</keyword>
<evidence type="ECO:0000256" key="7">
    <source>
        <dbReference type="ARBA" id="ARBA00023014"/>
    </source>
</evidence>
<accession>D5CNX4</accession>
<dbReference type="AlphaFoldDB" id="D5CNX4"/>
<comment type="cofactor">
    <cofactor evidence="12">
        <name>[4Fe-4S] cluster</name>
        <dbReference type="ChEBI" id="CHEBI:49883"/>
    </cofactor>
    <text evidence="12">Binds 2 [4Fe-4S] clusters. Binds 1 [4Fe-4S] cluster coordinated with 3 cysteines and an exchangeable S-adenosyl-L-methionine and 1 [4Fe-4S] cluster coordinated with 3 cysteines and the GTP-derived substrate.</text>
</comment>
<dbReference type="SUPFAM" id="SSF102114">
    <property type="entry name" value="Radical SAM enzymes"/>
    <property type="match status" value="1"/>
</dbReference>
<dbReference type="RefSeq" id="WP_013030793.1">
    <property type="nucleotide sequence ID" value="NC_013959.1"/>
</dbReference>
<keyword evidence="8 12" id="KW-0342">GTP-binding</keyword>